<evidence type="ECO:0000313" key="4">
    <source>
        <dbReference type="Proteomes" id="UP000579281"/>
    </source>
</evidence>
<accession>A0A841L0R8</accession>
<keyword evidence="4" id="KW-1185">Reference proteome</keyword>
<dbReference type="Proteomes" id="UP000579281">
    <property type="component" value="Unassembled WGS sequence"/>
</dbReference>
<protein>
    <submittedName>
        <fullName evidence="3">Elongation factor Tu</fullName>
    </submittedName>
</protein>
<comment type="caution">
    <text evidence="3">The sequence shown here is derived from an EMBL/GenBank/DDBJ whole genome shotgun (WGS) entry which is preliminary data.</text>
</comment>
<keyword evidence="3" id="KW-0251">Elongation factor</keyword>
<sequence length="100" mass="11471">MKKPDIEAIITCERSNAFYNGYRPAHLVKEDYLTTGIHYYYNREKVSFGESALGTITFISPEAYPNCLIEGKRINIQEGSKIVGYATVVKIFNEMLRIKE</sequence>
<evidence type="ECO:0000256" key="2">
    <source>
        <dbReference type="ARBA" id="ARBA00023134"/>
    </source>
</evidence>
<dbReference type="RefSeq" id="WP_184310521.1">
    <property type="nucleotide sequence ID" value="NZ_JACHEN010000011.1"/>
</dbReference>
<dbReference type="AlphaFoldDB" id="A0A841L0R8"/>
<keyword evidence="2" id="KW-0342">GTP-binding</keyword>
<evidence type="ECO:0000313" key="3">
    <source>
        <dbReference type="EMBL" id="MBB6215975.1"/>
    </source>
</evidence>
<dbReference type="InterPro" id="IPR009001">
    <property type="entry name" value="Transl_elong_EF1A/Init_IF2_C"/>
</dbReference>
<dbReference type="EMBL" id="JACHEN010000011">
    <property type="protein sequence ID" value="MBB6215975.1"/>
    <property type="molecule type" value="Genomic_DNA"/>
</dbReference>
<proteinExistence type="predicted"/>
<dbReference type="SUPFAM" id="SSF50465">
    <property type="entry name" value="EF-Tu/eEF-1alpha/eIF2-gamma C-terminal domain"/>
    <property type="match status" value="1"/>
</dbReference>
<name>A0A841L0R8_9FIRM</name>
<keyword evidence="3" id="KW-0648">Protein biosynthesis</keyword>
<organism evidence="3 4">
    <name type="scientific">Anaerosolibacter carboniphilus</name>
    <dbReference type="NCBI Taxonomy" id="1417629"/>
    <lineage>
        <taxon>Bacteria</taxon>
        <taxon>Bacillati</taxon>
        <taxon>Bacillota</taxon>
        <taxon>Clostridia</taxon>
        <taxon>Peptostreptococcales</taxon>
        <taxon>Thermotaleaceae</taxon>
        <taxon>Anaerosolibacter</taxon>
    </lineage>
</organism>
<dbReference type="Gene3D" id="2.40.30.10">
    <property type="entry name" value="Translation factors"/>
    <property type="match status" value="1"/>
</dbReference>
<reference evidence="3 4" key="1">
    <citation type="submission" date="2020-08" db="EMBL/GenBank/DDBJ databases">
        <title>Genomic Encyclopedia of Type Strains, Phase IV (KMG-IV): sequencing the most valuable type-strain genomes for metagenomic binning, comparative biology and taxonomic classification.</title>
        <authorList>
            <person name="Goeker M."/>
        </authorList>
    </citation>
    <scope>NUCLEOTIDE SEQUENCE [LARGE SCALE GENOMIC DNA]</scope>
    <source>
        <strain evidence="3 4">DSM 103526</strain>
    </source>
</reference>
<evidence type="ECO:0000256" key="1">
    <source>
        <dbReference type="ARBA" id="ARBA00022741"/>
    </source>
</evidence>
<gene>
    <name evidence="3" type="ORF">HNQ80_002066</name>
</gene>
<dbReference type="GO" id="GO:0003746">
    <property type="term" value="F:translation elongation factor activity"/>
    <property type="evidence" value="ECO:0007669"/>
    <property type="project" value="UniProtKB-KW"/>
</dbReference>
<keyword evidence="1" id="KW-0547">Nucleotide-binding</keyword>
<dbReference type="GO" id="GO:0005525">
    <property type="term" value="F:GTP binding"/>
    <property type="evidence" value="ECO:0007669"/>
    <property type="project" value="UniProtKB-KW"/>
</dbReference>